<evidence type="ECO:0000313" key="2">
    <source>
        <dbReference type="Proteomes" id="UP000789920"/>
    </source>
</evidence>
<sequence length="52" mass="6369">CITDFSAIEFPISDLFDYYYENCQDPYQIGKLESKQYFWLQQFLKNNLDLFI</sequence>
<organism evidence="1 2">
    <name type="scientific">Racocetra persica</name>
    <dbReference type="NCBI Taxonomy" id="160502"/>
    <lineage>
        <taxon>Eukaryota</taxon>
        <taxon>Fungi</taxon>
        <taxon>Fungi incertae sedis</taxon>
        <taxon>Mucoromycota</taxon>
        <taxon>Glomeromycotina</taxon>
        <taxon>Glomeromycetes</taxon>
        <taxon>Diversisporales</taxon>
        <taxon>Gigasporaceae</taxon>
        <taxon>Racocetra</taxon>
    </lineage>
</organism>
<dbReference type="EMBL" id="CAJVQC010029868">
    <property type="protein sequence ID" value="CAG8743909.1"/>
    <property type="molecule type" value="Genomic_DNA"/>
</dbReference>
<reference evidence="1" key="1">
    <citation type="submission" date="2021-06" db="EMBL/GenBank/DDBJ databases">
        <authorList>
            <person name="Kallberg Y."/>
            <person name="Tangrot J."/>
            <person name="Rosling A."/>
        </authorList>
    </citation>
    <scope>NUCLEOTIDE SEQUENCE</scope>
    <source>
        <strain evidence="1">MA461A</strain>
    </source>
</reference>
<feature type="non-terminal residue" evidence="1">
    <location>
        <position position="1"/>
    </location>
</feature>
<keyword evidence="2" id="KW-1185">Reference proteome</keyword>
<accession>A0ACA9QA43</accession>
<name>A0ACA9QA43_9GLOM</name>
<dbReference type="Proteomes" id="UP000789920">
    <property type="component" value="Unassembled WGS sequence"/>
</dbReference>
<protein>
    <submittedName>
        <fullName evidence="1">10585_t:CDS:1</fullName>
    </submittedName>
</protein>
<comment type="caution">
    <text evidence="1">The sequence shown here is derived from an EMBL/GenBank/DDBJ whole genome shotgun (WGS) entry which is preliminary data.</text>
</comment>
<evidence type="ECO:0000313" key="1">
    <source>
        <dbReference type="EMBL" id="CAG8743909.1"/>
    </source>
</evidence>
<proteinExistence type="predicted"/>
<gene>
    <name evidence="1" type="ORF">RPERSI_LOCUS13442</name>
</gene>